<proteinExistence type="predicted"/>
<protein>
    <submittedName>
        <fullName evidence="2">Uncharacterized protein</fullName>
    </submittedName>
</protein>
<feature type="region of interest" description="Disordered" evidence="1">
    <location>
        <begin position="119"/>
        <end position="146"/>
    </location>
</feature>
<dbReference type="EMBL" id="UHFN01000007">
    <property type="protein sequence ID" value="SUN60478.1"/>
    <property type="molecule type" value="Genomic_DNA"/>
</dbReference>
<dbReference type="AlphaFoldDB" id="A0A380K6E8"/>
<gene>
    <name evidence="2" type="ORF">NCTC12224_00902</name>
</gene>
<sequence>MLNIRRGLSSQDAPLYMTPLSTVFSHYFDREYGLMWKEKERQISWQLPNSDSFEARKRRPKEDVKVAYQVDVSQLYPTSSEPYYPTYLYQAAALPFWRRLWQKICQIFNKKKQVAEEQAPLEKTEAQAVTAPQDKEKREQKLSPDDVLLAEKKRLEKYKKSTHSLKDKAIKKRHMIGIETTMSAQSLEKLQALRDSLAKEDENC</sequence>
<evidence type="ECO:0000256" key="1">
    <source>
        <dbReference type="SAM" id="MobiDB-lite"/>
    </source>
</evidence>
<feature type="compositionally biased region" description="Basic and acidic residues" evidence="1">
    <location>
        <begin position="133"/>
        <end position="146"/>
    </location>
</feature>
<reference evidence="2 3" key="1">
    <citation type="submission" date="2018-06" db="EMBL/GenBank/DDBJ databases">
        <authorList>
            <consortium name="Pathogen Informatics"/>
            <person name="Doyle S."/>
        </authorList>
    </citation>
    <scope>NUCLEOTIDE SEQUENCE [LARGE SCALE GENOMIC DNA]</scope>
    <source>
        <strain evidence="2 3">NCTC12224</strain>
    </source>
</reference>
<name>A0A380K6E8_9STRE</name>
<accession>A0A380K6E8</accession>
<keyword evidence="3" id="KW-1185">Reference proteome</keyword>
<organism evidence="2 3">
    <name type="scientific">Streptococcus hyointestinalis</name>
    <dbReference type="NCBI Taxonomy" id="1337"/>
    <lineage>
        <taxon>Bacteria</taxon>
        <taxon>Bacillati</taxon>
        <taxon>Bacillota</taxon>
        <taxon>Bacilli</taxon>
        <taxon>Lactobacillales</taxon>
        <taxon>Streptococcaceae</taxon>
        <taxon>Streptococcus</taxon>
    </lineage>
</organism>
<evidence type="ECO:0000313" key="3">
    <source>
        <dbReference type="Proteomes" id="UP000254924"/>
    </source>
</evidence>
<evidence type="ECO:0000313" key="2">
    <source>
        <dbReference type="EMBL" id="SUN60478.1"/>
    </source>
</evidence>
<dbReference type="Proteomes" id="UP000254924">
    <property type="component" value="Unassembled WGS sequence"/>
</dbReference>